<dbReference type="KEGG" id="vbh:CMV30_01205"/>
<dbReference type="RefSeq" id="WP_096054330.1">
    <property type="nucleotide sequence ID" value="NZ_CP023344.1"/>
</dbReference>
<protein>
    <submittedName>
        <fullName evidence="2">Uncharacterized protein</fullName>
    </submittedName>
</protein>
<organism evidence="2 3">
    <name type="scientific">Nibricoccus aquaticus</name>
    <dbReference type="NCBI Taxonomy" id="2576891"/>
    <lineage>
        <taxon>Bacteria</taxon>
        <taxon>Pseudomonadati</taxon>
        <taxon>Verrucomicrobiota</taxon>
        <taxon>Opitutia</taxon>
        <taxon>Opitutales</taxon>
        <taxon>Opitutaceae</taxon>
        <taxon>Nibricoccus</taxon>
    </lineage>
</organism>
<dbReference type="Proteomes" id="UP000217265">
    <property type="component" value="Chromosome"/>
</dbReference>
<evidence type="ECO:0000313" key="2">
    <source>
        <dbReference type="EMBL" id="ATC62695.1"/>
    </source>
</evidence>
<sequence length="994" mass="104259">MKLLRPLLIGIGILAFVLIVALVLALLPSVQTWAARRVIAGDPSLGVTQLGRVSVGLNRIEVTDVVVNRPGLNLTLPSAVIELPLLSAARSDIQLKNLVAKGWTLDLTAPASPSASPSPSSSAQEKPAEPFRFEGVFKLLELPVDLAVGSADLDGTVIFPTKTGQPAGRAKFTVSGGQLAAGREGVFKITNEATLPDGLAPVTRLTTQSTLALRMDTPRTFTRIAVTNEAHVTGPGLPQGARLQSETTLSRESGRESYAVLLKTISAGSEKKLVALTITNPGEAKPFAGTWTFDVSDTDLSPFTLGHTLPAFALGAGGDFQADQRFQEIKLSGKTDLSTENLDSVYAGLSALGRLRVQSDFDLLYRAAGIRVNRFAFDLSGASPVLAVKVLQAMEVVPATGEIKVAAPEADLVQISLKGLPLAWAKPFAPADLAVTGNDVRGELVARADQGGFAVRTVSPVQIDKLTVVQAGKELVRALDLSVALAGSHTPAGWQADVSEIAARSGGATLLTLAVKAGQPSGANQPIKATGRLRADIPALLAQPAAKEFSVLSRGTADFEFSASVADALQQLSLKLGVTSLRSKDGKDLPAVSSDLRADVHADGRIELNVPLVFDLAGRKSDLDLSGSLKTSTTGLALDAQLLSRELYVEDLQTFAALQPASTAPVPQPQTKPSPTSTPPTAPAPDQKPIWDGITGNVKLALKKVVYAANQPPVEVSTSVKISPDVLTLESLNAVFPDGAAAKVDGVIKFQPGEAEPYDVSTNVSATNFDPQPFLKAANPGKPPTVEGKFDLMGKLSGRATSLDKLADTANLDAQLVSRGGQFNGFATSALAANAGKGQELISKGGGLLSLAGSMLGKSELARAGEKTRAYSDTIKRLVNFNFDQLNIDIAHRAGAATTEIKNFSILSPDMRLLGLGSIDSKSGLKSILQSAMNLDLQMAVRGAQADDLRILDLLRKEADELGYTALLERFSVKGTPSQPNAMELIQQIIAKIR</sequence>
<dbReference type="OrthoDB" id="175350at2"/>
<evidence type="ECO:0000256" key="1">
    <source>
        <dbReference type="SAM" id="MobiDB-lite"/>
    </source>
</evidence>
<proteinExistence type="predicted"/>
<dbReference type="EMBL" id="CP023344">
    <property type="protein sequence ID" value="ATC62695.1"/>
    <property type="molecule type" value="Genomic_DNA"/>
</dbReference>
<gene>
    <name evidence="2" type="ORF">CMV30_01205</name>
</gene>
<reference evidence="2 3" key="1">
    <citation type="submission" date="2017-09" db="EMBL/GenBank/DDBJ databases">
        <title>Complete genome sequence of Verrucomicrobial strain HZ-65, isolated from freshwater.</title>
        <authorList>
            <person name="Choi A."/>
        </authorList>
    </citation>
    <scope>NUCLEOTIDE SEQUENCE [LARGE SCALE GENOMIC DNA]</scope>
    <source>
        <strain evidence="2 3">HZ-65</strain>
    </source>
</reference>
<keyword evidence="3" id="KW-1185">Reference proteome</keyword>
<accession>A0A290Q216</accession>
<feature type="compositionally biased region" description="Pro residues" evidence="1">
    <location>
        <begin position="666"/>
        <end position="683"/>
    </location>
</feature>
<name>A0A290Q216_9BACT</name>
<feature type="region of interest" description="Disordered" evidence="1">
    <location>
        <begin position="660"/>
        <end position="690"/>
    </location>
</feature>
<dbReference type="AlphaFoldDB" id="A0A290Q216"/>
<evidence type="ECO:0000313" key="3">
    <source>
        <dbReference type="Proteomes" id="UP000217265"/>
    </source>
</evidence>